<name>A0AAQ3WRH1_PASNO</name>
<evidence type="ECO:0000313" key="4">
    <source>
        <dbReference type="EMBL" id="WVZ70721.1"/>
    </source>
</evidence>
<evidence type="ECO:0000256" key="1">
    <source>
        <dbReference type="PROSITE-ProRule" id="PRU00047"/>
    </source>
</evidence>
<sequence>MAATLPPTDPARRRDLSNQIDHGIGGGGTLVIQRTVRDVGSSAPYPQLTHTNSWEVMMKVMLEARRLWAAVEAGDVERQEDRCAIEAILCAVPVEMQVPGDKEDGERRIGQPEDDAHRLRRGEARDPAAAAGVRTPGVQGRGRSGGLLALPIDLGDAADGAHQTIEDVDVVAKFMRAVPKRFSQLAQSIETLLDLETLSIEDAVGRFRVQEDRYAWEHSGDRLAAAEAPRGAAAGKAAGAEGDGGAATATRAGTRATDGRDVRTDGRDSKDTRDGRPDTRRISMCDRCHKCGEKGHWARYCKAPRR</sequence>
<feature type="domain" description="CCHC-type" evidence="3">
    <location>
        <begin position="287"/>
        <end position="302"/>
    </location>
</feature>
<keyword evidence="5" id="KW-1185">Reference proteome</keyword>
<keyword evidence="1" id="KW-0862">Zinc</keyword>
<dbReference type="AlphaFoldDB" id="A0AAQ3WRH1"/>
<dbReference type="InterPro" id="IPR036875">
    <property type="entry name" value="Znf_CCHC_sf"/>
</dbReference>
<dbReference type="Gene3D" id="4.10.60.10">
    <property type="entry name" value="Zinc finger, CCHC-type"/>
    <property type="match status" value="1"/>
</dbReference>
<dbReference type="SUPFAM" id="SSF57756">
    <property type="entry name" value="Retrovirus zinc finger-like domains"/>
    <property type="match status" value="1"/>
</dbReference>
<dbReference type="EMBL" id="CP144748">
    <property type="protein sequence ID" value="WVZ70721.1"/>
    <property type="molecule type" value="Genomic_DNA"/>
</dbReference>
<evidence type="ECO:0000259" key="3">
    <source>
        <dbReference type="PROSITE" id="PS50158"/>
    </source>
</evidence>
<gene>
    <name evidence="4" type="ORF">U9M48_019364</name>
</gene>
<dbReference type="GO" id="GO:0008270">
    <property type="term" value="F:zinc ion binding"/>
    <property type="evidence" value="ECO:0007669"/>
    <property type="project" value="UniProtKB-KW"/>
</dbReference>
<feature type="compositionally biased region" description="Basic and acidic residues" evidence="2">
    <location>
        <begin position="257"/>
        <end position="279"/>
    </location>
</feature>
<protein>
    <recommendedName>
        <fullName evidence="3">CCHC-type domain-containing protein</fullName>
    </recommendedName>
</protein>
<feature type="region of interest" description="Disordered" evidence="2">
    <location>
        <begin position="234"/>
        <end position="279"/>
    </location>
</feature>
<dbReference type="SMART" id="SM00343">
    <property type="entry name" value="ZnF_C2HC"/>
    <property type="match status" value="1"/>
</dbReference>
<dbReference type="Proteomes" id="UP001341281">
    <property type="component" value="Chromosome 04"/>
</dbReference>
<dbReference type="PROSITE" id="PS50158">
    <property type="entry name" value="ZF_CCHC"/>
    <property type="match status" value="1"/>
</dbReference>
<feature type="compositionally biased region" description="Basic and acidic residues" evidence="2">
    <location>
        <begin position="100"/>
        <end position="126"/>
    </location>
</feature>
<evidence type="ECO:0000313" key="5">
    <source>
        <dbReference type="Proteomes" id="UP001341281"/>
    </source>
</evidence>
<feature type="region of interest" description="Disordered" evidence="2">
    <location>
        <begin position="1"/>
        <end position="24"/>
    </location>
</feature>
<proteinExistence type="predicted"/>
<accession>A0AAQ3WRH1</accession>
<evidence type="ECO:0000256" key="2">
    <source>
        <dbReference type="SAM" id="MobiDB-lite"/>
    </source>
</evidence>
<dbReference type="GO" id="GO:0003676">
    <property type="term" value="F:nucleic acid binding"/>
    <property type="evidence" value="ECO:0007669"/>
    <property type="project" value="InterPro"/>
</dbReference>
<dbReference type="Pfam" id="PF00098">
    <property type="entry name" value="zf-CCHC"/>
    <property type="match status" value="1"/>
</dbReference>
<reference evidence="4 5" key="1">
    <citation type="submission" date="2024-02" db="EMBL/GenBank/DDBJ databases">
        <title>High-quality chromosome-scale genome assembly of Pensacola bahiagrass (Paspalum notatum Flugge var. saurae).</title>
        <authorList>
            <person name="Vega J.M."/>
            <person name="Podio M."/>
            <person name="Orjuela J."/>
            <person name="Siena L.A."/>
            <person name="Pessino S.C."/>
            <person name="Combes M.C."/>
            <person name="Mariac C."/>
            <person name="Albertini E."/>
            <person name="Pupilli F."/>
            <person name="Ortiz J.P.A."/>
            <person name="Leblanc O."/>
        </authorList>
    </citation>
    <scope>NUCLEOTIDE SEQUENCE [LARGE SCALE GENOMIC DNA]</scope>
    <source>
        <strain evidence="4">R1</strain>
        <tissue evidence="4">Leaf</tissue>
    </source>
</reference>
<dbReference type="InterPro" id="IPR001878">
    <property type="entry name" value="Znf_CCHC"/>
</dbReference>
<feature type="region of interest" description="Disordered" evidence="2">
    <location>
        <begin position="100"/>
        <end position="140"/>
    </location>
</feature>
<keyword evidence="1" id="KW-0863">Zinc-finger</keyword>
<feature type="compositionally biased region" description="Low complexity" evidence="2">
    <location>
        <begin position="234"/>
        <end position="256"/>
    </location>
</feature>
<keyword evidence="1" id="KW-0479">Metal-binding</keyword>
<organism evidence="4 5">
    <name type="scientific">Paspalum notatum var. saurae</name>
    <dbReference type="NCBI Taxonomy" id="547442"/>
    <lineage>
        <taxon>Eukaryota</taxon>
        <taxon>Viridiplantae</taxon>
        <taxon>Streptophyta</taxon>
        <taxon>Embryophyta</taxon>
        <taxon>Tracheophyta</taxon>
        <taxon>Spermatophyta</taxon>
        <taxon>Magnoliopsida</taxon>
        <taxon>Liliopsida</taxon>
        <taxon>Poales</taxon>
        <taxon>Poaceae</taxon>
        <taxon>PACMAD clade</taxon>
        <taxon>Panicoideae</taxon>
        <taxon>Andropogonodae</taxon>
        <taxon>Paspaleae</taxon>
        <taxon>Paspalinae</taxon>
        <taxon>Paspalum</taxon>
    </lineage>
</organism>